<reference evidence="1 2" key="1">
    <citation type="submission" date="2017-04" db="EMBL/GenBank/DDBJ databases">
        <authorList>
            <person name="Afonso C.L."/>
            <person name="Miller P.J."/>
            <person name="Scott M.A."/>
            <person name="Spackman E."/>
            <person name="Goraichik I."/>
            <person name="Dimitrov K.M."/>
            <person name="Suarez D.L."/>
            <person name="Swayne D.E."/>
        </authorList>
    </citation>
    <scope>NUCLEOTIDE SEQUENCE [LARGE SCALE GENOMIC DNA]</scope>
    <source>
        <strain evidence="1">LMG 28154</strain>
    </source>
</reference>
<protein>
    <recommendedName>
        <fullName evidence="3">Outer membrane lipoprotein-sorting protein</fullName>
    </recommendedName>
</protein>
<evidence type="ECO:0008006" key="3">
    <source>
        <dbReference type="Google" id="ProtNLM"/>
    </source>
</evidence>
<dbReference type="AlphaFoldDB" id="A0A238H4H9"/>
<dbReference type="InterPro" id="IPR010752">
    <property type="entry name" value="DUF1329"/>
</dbReference>
<evidence type="ECO:0000313" key="1">
    <source>
        <dbReference type="EMBL" id="SMG00209.1"/>
    </source>
</evidence>
<dbReference type="Gene3D" id="2.50.20.10">
    <property type="entry name" value="Lipoprotein localisation LolA/LolB/LppX"/>
    <property type="match status" value="1"/>
</dbReference>
<name>A0A238H4H9_9BURK</name>
<dbReference type="CDD" id="cd16329">
    <property type="entry name" value="LolA_like"/>
    <property type="match status" value="1"/>
</dbReference>
<accession>A0A238H4H9</accession>
<sequence length="440" mass="48878">MASVALLALAAQIGAAKTPADQIARLGKELTPVGAERAGNKDGTIPAWDGGIAKPPAGFDPAKGLIDPFAADKPLYTITAANAGQYKDKLAPGQLALLKRYPSYQIRVYPTRRSAAYPESVYNAVKAEAGTIDIANEGNSVTGVESSTVPFPVPTTGVEVIWNHAFRYRGRTMIRYTTEFPVDTNGSFTPVRRHEETIFGNGMKDVPNVLFYFLTTWEAPSSIAGEALLAHDFIDQVKQPRAAWLYNPGSRRVLRAPEVAYDTPRTGVDGLSTVDDYDGFNGSPDRFDWKLVGKREMIVSYNNSKLTDKSLKYKDIVKPTNINPDLLRYELHRVWVVEATLKKGKSHIYGKRVYYVDEDSWQIVHADLYDGRGELWRVMEVHGAQYYDAPAYFVAGIAEYDLQARRYVTSNLTNEEKPIQFNVALKPSAFTPDALRRVGN</sequence>
<evidence type="ECO:0000313" key="2">
    <source>
        <dbReference type="Proteomes" id="UP000198460"/>
    </source>
</evidence>
<dbReference type="Proteomes" id="UP000198460">
    <property type="component" value="Unassembled WGS sequence"/>
</dbReference>
<dbReference type="EMBL" id="FXAN01000051">
    <property type="protein sequence ID" value="SMG00209.1"/>
    <property type="molecule type" value="Genomic_DNA"/>
</dbReference>
<organism evidence="1 2">
    <name type="scientific">Burkholderia singularis</name>
    <dbReference type="NCBI Taxonomy" id="1503053"/>
    <lineage>
        <taxon>Bacteria</taxon>
        <taxon>Pseudomonadati</taxon>
        <taxon>Pseudomonadota</taxon>
        <taxon>Betaproteobacteria</taxon>
        <taxon>Burkholderiales</taxon>
        <taxon>Burkholderiaceae</taxon>
        <taxon>Burkholderia</taxon>
        <taxon>pseudomallei group</taxon>
    </lineage>
</organism>
<dbReference type="Pfam" id="PF07044">
    <property type="entry name" value="DUF1329"/>
    <property type="match status" value="1"/>
</dbReference>
<proteinExistence type="predicted"/>
<gene>
    <name evidence="1" type="ORF">BSIN_3277</name>
</gene>